<dbReference type="EMBL" id="LAZR01001501">
    <property type="protein sequence ID" value="KKN43606.1"/>
    <property type="molecule type" value="Genomic_DNA"/>
</dbReference>
<protein>
    <submittedName>
        <fullName evidence="1">Uncharacterized protein</fullName>
    </submittedName>
</protein>
<evidence type="ECO:0000313" key="1">
    <source>
        <dbReference type="EMBL" id="KKN43606.1"/>
    </source>
</evidence>
<gene>
    <name evidence="1" type="ORF">LCGC14_0701490</name>
</gene>
<accession>A0A0F9T3G4</accession>
<name>A0A0F9T3G4_9ZZZZ</name>
<comment type="caution">
    <text evidence="1">The sequence shown here is derived from an EMBL/GenBank/DDBJ whole genome shotgun (WGS) entry which is preliminary data.</text>
</comment>
<dbReference type="AlphaFoldDB" id="A0A0F9T3G4"/>
<proteinExistence type="predicted"/>
<organism evidence="1">
    <name type="scientific">marine sediment metagenome</name>
    <dbReference type="NCBI Taxonomy" id="412755"/>
    <lineage>
        <taxon>unclassified sequences</taxon>
        <taxon>metagenomes</taxon>
        <taxon>ecological metagenomes</taxon>
    </lineage>
</organism>
<reference evidence="1" key="1">
    <citation type="journal article" date="2015" name="Nature">
        <title>Complex archaea that bridge the gap between prokaryotes and eukaryotes.</title>
        <authorList>
            <person name="Spang A."/>
            <person name="Saw J.H."/>
            <person name="Jorgensen S.L."/>
            <person name="Zaremba-Niedzwiedzka K."/>
            <person name="Martijn J."/>
            <person name="Lind A.E."/>
            <person name="van Eijk R."/>
            <person name="Schleper C."/>
            <person name="Guy L."/>
            <person name="Ettema T.J."/>
        </authorList>
    </citation>
    <scope>NUCLEOTIDE SEQUENCE</scope>
</reference>
<sequence>MPAKCSHSKTHYEDWPDGGVIEVCEDCGMSRYHSEWDTSSWIMVEDIPEARKNLLETINKPREK</sequence>